<name>A0A6G1HCS3_9PEZI</name>
<comment type="subcellular location">
    <subcellularLocation>
        <location evidence="1">Membrane</location>
        <topology evidence="1">Multi-pass membrane protein</topology>
    </subcellularLocation>
</comment>
<evidence type="ECO:0000256" key="6">
    <source>
        <dbReference type="SAM" id="MobiDB-lite"/>
    </source>
</evidence>
<feature type="transmembrane region" description="Helical" evidence="7">
    <location>
        <begin position="179"/>
        <end position="196"/>
    </location>
</feature>
<reference evidence="9" key="1">
    <citation type="journal article" date="2020" name="Stud. Mycol.">
        <title>101 Dothideomycetes genomes: a test case for predicting lifestyles and emergence of pathogens.</title>
        <authorList>
            <person name="Haridas S."/>
            <person name="Albert R."/>
            <person name="Binder M."/>
            <person name="Bloem J."/>
            <person name="Labutti K."/>
            <person name="Salamov A."/>
            <person name="Andreopoulos B."/>
            <person name="Baker S."/>
            <person name="Barry K."/>
            <person name="Bills G."/>
            <person name="Bluhm B."/>
            <person name="Cannon C."/>
            <person name="Castanera R."/>
            <person name="Culley D."/>
            <person name="Daum C."/>
            <person name="Ezra D."/>
            <person name="Gonzalez J."/>
            <person name="Henrissat B."/>
            <person name="Kuo A."/>
            <person name="Liang C."/>
            <person name="Lipzen A."/>
            <person name="Lutzoni F."/>
            <person name="Magnuson J."/>
            <person name="Mondo S."/>
            <person name="Nolan M."/>
            <person name="Ohm R."/>
            <person name="Pangilinan J."/>
            <person name="Park H.-J."/>
            <person name="Ramirez L."/>
            <person name="Alfaro M."/>
            <person name="Sun H."/>
            <person name="Tritt A."/>
            <person name="Yoshinaga Y."/>
            <person name="Zwiers L.-H."/>
            <person name="Turgeon B."/>
            <person name="Goodwin S."/>
            <person name="Spatafora J."/>
            <person name="Crous P."/>
            <person name="Grigoriev I."/>
        </authorList>
    </citation>
    <scope>NUCLEOTIDE SEQUENCE</scope>
    <source>
        <strain evidence="9">CBS 113979</strain>
    </source>
</reference>
<feature type="transmembrane region" description="Helical" evidence="7">
    <location>
        <begin position="320"/>
        <end position="345"/>
    </location>
</feature>
<feature type="transmembrane region" description="Helical" evidence="7">
    <location>
        <begin position="99"/>
        <end position="124"/>
    </location>
</feature>
<comment type="similarity">
    <text evidence="2">Belongs to the amino acid/polyamine transporter 2 family.</text>
</comment>
<dbReference type="Gene3D" id="1.20.1740.10">
    <property type="entry name" value="Amino acid/polyamine transporter I"/>
    <property type="match status" value="1"/>
</dbReference>
<keyword evidence="3 7" id="KW-0812">Transmembrane</keyword>
<feature type="transmembrane region" description="Helical" evidence="7">
    <location>
        <begin position="426"/>
        <end position="449"/>
    </location>
</feature>
<evidence type="ECO:0000256" key="7">
    <source>
        <dbReference type="SAM" id="Phobius"/>
    </source>
</evidence>
<organism evidence="9 10">
    <name type="scientific">Aulographum hederae CBS 113979</name>
    <dbReference type="NCBI Taxonomy" id="1176131"/>
    <lineage>
        <taxon>Eukaryota</taxon>
        <taxon>Fungi</taxon>
        <taxon>Dikarya</taxon>
        <taxon>Ascomycota</taxon>
        <taxon>Pezizomycotina</taxon>
        <taxon>Dothideomycetes</taxon>
        <taxon>Pleosporomycetidae</taxon>
        <taxon>Aulographales</taxon>
        <taxon>Aulographaceae</taxon>
    </lineage>
</organism>
<feature type="transmembrane region" description="Helical" evidence="7">
    <location>
        <begin position="245"/>
        <end position="267"/>
    </location>
</feature>
<proteinExistence type="inferred from homology"/>
<feature type="transmembrane region" description="Helical" evidence="7">
    <location>
        <begin position="390"/>
        <end position="414"/>
    </location>
</feature>
<feature type="domain" description="Amino acid transporter transmembrane" evidence="8">
    <location>
        <begin position="65"/>
        <end position="449"/>
    </location>
</feature>
<evidence type="ECO:0000313" key="9">
    <source>
        <dbReference type="EMBL" id="KAF1990955.1"/>
    </source>
</evidence>
<feature type="transmembrane region" description="Helical" evidence="7">
    <location>
        <begin position="203"/>
        <end position="225"/>
    </location>
</feature>
<evidence type="ECO:0000259" key="8">
    <source>
        <dbReference type="Pfam" id="PF01490"/>
    </source>
</evidence>
<dbReference type="PANTHER" id="PTHR22950">
    <property type="entry name" value="AMINO ACID TRANSPORTER"/>
    <property type="match status" value="1"/>
</dbReference>
<sequence>MDHSQVAPPDPPVPVKRESLQTVSDASNPEDVEKLDTNGSTAATNYGVVVDVFADEDHAQIHYKTMGWWNVALLMLAETISLGVLSLPTALATLGLVPGLFLIFFLGVLATYTGYVIGQFKIAYPGVKDMADAGFILGGKIGRELLGAGQVIVLVFIMAAHITSFSIMMNVVAGHKTCSIVFGFVGFVVSLGLGLFRTLHKVSYLSVVSCISVVVAVLVAMIAVARSPPNVGAVKLVEKTTLAKGMIAVLNILISYAGHVAYFGFTAELKNPKDFPKALVFLNSVSTSFYLVVATVIYYFAGPGVPAPALSAAGPLARKIAYGLATPTIVIAGVVNGSVACKYIYVRYWSGTNVIHQKSFKSLGSWFLICLILWALAFLLAEAIPSFSQLLALVTALFCGWFSYGLTGLFWLSINRGRYLENWRKMSLTVLNVAIFCLGCVICGLGLYASGTAIKNGDTGSPFSCADNALTVNSGQ</sequence>
<feature type="transmembrane region" description="Helical" evidence="7">
    <location>
        <begin position="279"/>
        <end position="300"/>
    </location>
</feature>
<feature type="transmembrane region" description="Helical" evidence="7">
    <location>
        <begin position="366"/>
        <end position="384"/>
    </location>
</feature>
<evidence type="ECO:0000256" key="5">
    <source>
        <dbReference type="ARBA" id="ARBA00023136"/>
    </source>
</evidence>
<feature type="region of interest" description="Disordered" evidence="6">
    <location>
        <begin position="1"/>
        <end position="38"/>
    </location>
</feature>
<dbReference type="OrthoDB" id="294730at2759"/>
<evidence type="ECO:0000313" key="10">
    <source>
        <dbReference type="Proteomes" id="UP000800041"/>
    </source>
</evidence>
<keyword evidence="4 7" id="KW-1133">Transmembrane helix</keyword>
<dbReference type="FunFam" id="1.20.1740.10:FF:000039">
    <property type="entry name" value="Neutral amino acid transporter (Eurofung)"/>
    <property type="match status" value="1"/>
</dbReference>
<evidence type="ECO:0000256" key="3">
    <source>
        <dbReference type="ARBA" id="ARBA00022692"/>
    </source>
</evidence>
<protein>
    <submittedName>
        <fullName evidence="9">Amino acid transporter</fullName>
    </submittedName>
</protein>
<evidence type="ECO:0000256" key="1">
    <source>
        <dbReference type="ARBA" id="ARBA00004141"/>
    </source>
</evidence>
<dbReference type="PANTHER" id="PTHR22950:SF668">
    <property type="entry name" value="AMINO ACID TRANSPORTER (EUROFUNG)"/>
    <property type="match status" value="1"/>
</dbReference>
<dbReference type="Pfam" id="PF01490">
    <property type="entry name" value="Aa_trans"/>
    <property type="match status" value="1"/>
</dbReference>
<keyword evidence="10" id="KW-1185">Reference proteome</keyword>
<feature type="transmembrane region" description="Helical" evidence="7">
    <location>
        <begin position="68"/>
        <end position="87"/>
    </location>
</feature>
<gene>
    <name evidence="9" type="ORF">K402DRAFT_323596</name>
</gene>
<evidence type="ECO:0000256" key="2">
    <source>
        <dbReference type="ARBA" id="ARBA00008066"/>
    </source>
</evidence>
<dbReference type="GO" id="GO:0016020">
    <property type="term" value="C:membrane"/>
    <property type="evidence" value="ECO:0007669"/>
    <property type="project" value="UniProtKB-SubCell"/>
</dbReference>
<dbReference type="InterPro" id="IPR013057">
    <property type="entry name" value="AA_transpt_TM"/>
</dbReference>
<feature type="transmembrane region" description="Helical" evidence="7">
    <location>
        <begin position="145"/>
        <end position="167"/>
    </location>
</feature>
<evidence type="ECO:0000256" key="4">
    <source>
        <dbReference type="ARBA" id="ARBA00022989"/>
    </source>
</evidence>
<keyword evidence="5 7" id="KW-0472">Membrane</keyword>
<dbReference type="Proteomes" id="UP000800041">
    <property type="component" value="Unassembled WGS sequence"/>
</dbReference>
<dbReference type="AlphaFoldDB" id="A0A6G1HCS3"/>
<accession>A0A6G1HCS3</accession>
<dbReference type="EMBL" id="ML977140">
    <property type="protein sequence ID" value="KAF1990955.1"/>
    <property type="molecule type" value="Genomic_DNA"/>
</dbReference>
<dbReference type="GO" id="GO:0015179">
    <property type="term" value="F:L-amino acid transmembrane transporter activity"/>
    <property type="evidence" value="ECO:0007669"/>
    <property type="project" value="TreeGrafter"/>
</dbReference>